<feature type="chain" id="PRO_5012618124" description="Hyaluronidase" evidence="1">
    <location>
        <begin position="24"/>
        <end position="294"/>
    </location>
</feature>
<dbReference type="STRING" id="1908257.BKK47_10790"/>
<comment type="caution">
    <text evidence="2">The sequence shown here is derived from an EMBL/GenBank/DDBJ whole genome shotgun (WGS) entry which is preliminary data.</text>
</comment>
<evidence type="ECO:0000313" key="3">
    <source>
        <dbReference type="Proteomes" id="UP000189426"/>
    </source>
</evidence>
<dbReference type="EMBL" id="MLHG01000085">
    <property type="protein sequence ID" value="OOF37897.1"/>
    <property type="molecule type" value="Genomic_DNA"/>
</dbReference>
<organism evidence="2 3">
    <name type="scientific">Rodentibacter mrazii</name>
    <dbReference type="NCBI Taxonomy" id="1908257"/>
    <lineage>
        <taxon>Bacteria</taxon>
        <taxon>Pseudomonadati</taxon>
        <taxon>Pseudomonadota</taxon>
        <taxon>Gammaproteobacteria</taxon>
        <taxon>Pasteurellales</taxon>
        <taxon>Pasteurellaceae</taxon>
        <taxon>Rodentibacter</taxon>
    </lineage>
</organism>
<keyword evidence="1" id="KW-0732">Signal</keyword>
<proteinExistence type="predicted"/>
<evidence type="ECO:0008006" key="4">
    <source>
        <dbReference type="Google" id="ProtNLM"/>
    </source>
</evidence>
<name>A0A1V3ICH6_9PAST</name>
<evidence type="ECO:0000313" key="2">
    <source>
        <dbReference type="EMBL" id="OOF37897.1"/>
    </source>
</evidence>
<keyword evidence="3" id="KW-1185">Reference proteome</keyword>
<dbReference type="RefSeq" id="WP_077494864.1">
    <property type="nucleotide sequence ID" value="NZ_MLHG01000085.1"/>
</dbReference>
<evidence type="ECO:0000256" key="1">
    <source>
        <dbReference type="SAM" id="SignalP"/>
    </source>
</evidence>
<dbReference type="Proteomes" id="UP000189426">
    <property type="component" value="Unassembled WGS sequence"/>
</dbReference>
<sequence>MQKFCLRTMIPVLMLFLSNEVLAKNFVIYDRMDYIGKPDLSSDKLSKVFLVYESELVKPDPTGKRKHGVLNLEKIRNLARQSHLEGYRMISTDIESWFSDKEGQLLTPEELDADFKRLFSIFKEENPKAFICNYGLPMENLSVIRFFRPASPYDVVLSKWREFSKRRQKATANCDYLNPVLYIADPNVKNWEYDVKMTVEDIRRHFPNKPLIGYLWPQYYSASGSPHFKQFIDAKTWRQMLEISYKYMDGIIIWSDKRDDKNELVKWTDPRVQAIMKETKSFISSQENSIQVER</sequence>
<feature type="signal peptide" evidence="1">
    <location>
        <begin position="1"/>
        <end position="23"/>
    </location>
</feature>
<reference evidence="2 3" key="1">
    <citation type="submission" date="2016-10" db="EMBL/GenBank/DDBJ databases">
        <title>Rodentibacter gen. nov. and new species.</title>
        <authorList>
            <person name="Christensen H."/>
        </authorList>
    </citation>
    <scope>NUCLEOTIDE SEQUENCE [LARGE SCALE GENOMIC DNA]</scope>
    <source>
        <strain evidence="2 3">Ppn418</strain>
    </source>
</reference>
<dbReference type="AlphaFoldDB" id="A0A1V3ICH6"/>
<protein>
    <recommendedName>
        <fullName evidence="4">Hyaluronidase</fullName>
    </recommendedName>
</protein>
<gene>
    <name evidence="2" type="ORF">BKK47_10790</name>
</gene>
<dbReference type="InterPro" id="IPR013785">
    <property type="entry name" value="Aldolase_TIM"/>
</dbReference>
<dbReference type="Gene3D" id="3.20.20.70">
    <property type="entry name" value="Aldolase class I"/>
    <property type="match status" value="1"/>
</dbReference>
<accession>A0A1V3ICH6</accession>